<keyword evidence="3" id="KW-1185">Reference proteome</keyword>
<dbReference type="EMBL" id="CAJVCH010571376">
    <property type="protein sequence ID" value="CAG7837367.1"/>
    <property type="molecule type" value="Genomic_DNA"/>
</dbReference>
<dbReference type="Proteomes" id="UP000708208">
    <property type="component" value="Unassembled WGS sequence"/>
</dbReference>
<evidence type="ECO:0000313" key="3">
    <source>
        <dbReference type="Proteomes" id="UP000708208"/>
    </source>
</evidence>
<feature type="signal peptide" evidence="1">
    <location>
        <begin position="1"/>
        <end position="17"/>
    </location>
</feature>
<proteinExistence type="predicted"/>
<evidence type="ECO:0000256" key="1">
    <source>
        <dbReference type="SAM" id="SignalP"/>
    </source>
</evidence>
<protein>
    <submittedName>
        <fullName evidence="2">Uncharacterized protein</fullName>
    </submittedName>
</protein>
<accession>A0A8J2LVH8</accession>
<organism evidence="2 3">
    <name type="scientific">Allacma fusca</name>
    <dbReference type="NCBI Taxonomy" id="39272"/>
    <lineage>
        <taxon>Eukaryota</taxon>
        <taxon>Metazoa</taxon>
        <taxon>Ecdysozoa</taxon>
        <taxon>Arthropoda</taxon>
        <taxon>Hexapoda</taxon>
        <taxon>Collembola</taxon>
        <taxon>Symphypleona</taxon>
        <taxon>Sminthuridae</taxon>
        <taxon>Allacma</taxon>
    </lineage>
</organism>
<reference evidence="2" key="1">
    <citation type="submission" date="2021-06" db="EMBL/GenBank/DDBJ databases">
        <authorList>
            <person name="Hodson N. C."/>
            <person name="Mongue J. A."/>
            <person name="Jaron S. K."/>
        </authorList>
    </citation>
    <scope>NUCLEOTIDE SEQUENCE</scope>
</reference>
<gene>
    <name evidence="2" type="ORF">AFUS01_LOCUS46490</name>
</gene>
<feature type="chain" id="PRO_5035266554" evidence="1">
    <location>
        <begin position="18"/>
        <end position="214"/>
    </location>
</feature>
<name>A0A8J2LVH8_9HEXA</name>
<evidence type="ECO:0000313" key="2">
    <source>
        <dbReference type="EMBL" id="CAG7837367.1"/>
    </source>
</evidence>
<comment type="caution">
    <text evidence="2">The sequence shown here is derived from an EMBL/GenBank/DDBJ whole genome shotgun (WGS) entry which is preliminary data.</text>
</comment>
<sequence length="214" mass="23658">MIRSILLCCLAIAIVQSMPNKDIEAKGLKLTEQCLDNFEHTLKTLPARLEVFGIKSAADIVKVLKVLTPNMDPKHAAPSELLIQALEDPKVRSYVDLTLKKLPEMGSAFHGARAFLEGPEAKPLLDAIKQVLPPMETVVTELAEKLKLAFSEAQVEITKEAKIFKTLLQKPEVKEVLVKFEALPEVTQLHEIGKSYGLDLLGNLNKGKQLISQD</sequence>
<dbReference type="AlphaFoldDB" id="A0A8J2LVH8"/>
<keyword evidence="1" id="KW-0732">Signal</keyword>